<evidence type="ECO:0000256" key="2">
    <source>
        <dbReference type="SAM" id="MobiDB-lite"/>
    </source>
</evidence>
<dbReference type="SMART" id="SM00867">
    <property type="entry name" value="YceI"/>
    <property type="match status" value="1"/>
</dbReference>
<comment type="similarity">
    <text evidence="1">Belongs to the UPF0312 family.</text>
</comment>
<feature type="compositionally biased region" description="Polar residues" evidence="2">
    <location>
        <begin position="253"/>
        <end position="265"/>
    </location>
</feature>
<dbReference type="Pfam" id="PF04264">
    <property type="entry name" value="YceI"/>
    <property type="match status" value="1"/>
</dbReference>
<dbReference type="Proteomes" id="UP000826651">
    <property type="component" value="Unassembled WGS sequence"/>
</dbReference>
<dbReference type="EMBL" id="JAGSHT010000022">
    <property type="protein sequence ID" value="MBZ2198845.1"/>
    <property type="molecule type" value="Genomic_DNA"/>
</dbReference>
<accession>A0ABS7SFC6</accession>
<evidence type="ECO:0000256" key="1">
    <source>
        <dbReference type="ARBA" id="ARBA00008812"/>
    </source>
</evidence>
<evidence type="ECO:0000313" key="5">
    <source>
        <dbReference type="Proteomes" id="UP000826651"/>
    </source>
</evidence>
<gene>
    <name evidence="4" type="ORF">KCQ71_22045</name>
</gene>
<name>A0ABS7SFC6_9MICO</name>
<dbReference type="PANTHER" id="PTHR34406">
    <property type="entry name" value="PROTEIN YCEI"/>
    <property type="match status" value="1"/>
</dbReference>
<dbReference type="InterPro" id="IPR007372">
    <property type="entry name" value="Lipid/polyisoprenoid-bd_YceI"/>
</dbReference>
<feature type="compositionally biased region" description="Pro residues" evidence="2">
    <location>
        <begin position="280"/>
        <end position="298"/>
    </location>
</feature>
<proteinExistence type="inferred from homology"/>
<protein>
    <submittedName>
        <fullName evidence="4">YceI family protein</fullName>
    </submittedName>
</protein>
<dbReference type="InterPro" id="IPR036761">
    <property type="entry name" value="TTHA0802/YceI-like_sf"/>
</dbReference>
<dbReference type="PANTHER" id="PTHR34406:SF1">
    <property type="entry name" value="PROTEIN YCEI"/>
    <property type="match status" value="1"/>
</dbReference>
<sequence>MSVLDASLSGEWVFDPSHSRVGFSARHAMVTKVRGAFNEVDGRMYVDPDGPQNSTVEVRLAVASVDTRNSQRDDHLRSADFFDVETYPEIVFRSTSVDEVEDDTYMVVGDLSIRDVTKQVAIPITLVGVERDPMGNLRAGFEGTRRVDRRDFGLQWNVPLDTGGVLVSEKITLEFDISAVRTEDAAADGAVAAEGAERVEGAIAPEGAERVEGAEHAGSVAEGAAEPTGPEYAYAQDGDASDAATPAAGVQAIAQSEEIQATEGSPQAPVAPEYDRTRPQPVPAQPPSPWEPPPGHQY</sequence>
<organism evidence="4 5">
    <name type="scientific">Occultella gossypii</name>
    <dbReference type="NCBI Taxonomy" id="2800820"/>
    <lineage>
        <taxon>Bacteria</taxon>
        <taxon>Bacillati</taxon>
        <taxon>Actinomycetota</taxon>
        <taxon>Actinomycetes</taxon>
        <taxon>Micrococcales</taxon>
        <taxon>Ruaniaceae</taxon>
        <taxon>Occultella</taxon>
    </lineage>
</organism>
<dbReference type="SUPFAM" id="SSF101874">
    <property type="entry name" value="YceI-like"/>
    <property type="match status" value="1"/>
</dbReference>
<evidence type="ECO:0000259" key="3">
    <source>
        <dbReference type="SMART" id="SM00867"/>
    </source>
</evidence>
<dbReference type="RefSeq" id="WP_308116677.1">
    <property type="nucleotide sequence ID" value="NZ_JAGSHT010000022.1"/>
</dbReference>
<dbReference type="Gene3D" id="2.40.128.110">
    <property type="entry name" value="Lipid/polyisoprenoid-binding, YceI-like"/>
    <property type="match status" value="1"/>
</dbReference>
<evidence type="ECO:0000313" key="4">
    <source>
        <dbReference type="EMBL" id="MBZ2198845.1"/>
    </source>
</evidence>
<keyword evidence="5" id="KW-1185">Reference proteome</keyword>
<reference evidence="4 5" key="1">
    <citation type="submission" date="2021-04" db="EMBL/GenBank/DDBJ databases">
        <title>Ruania sp. nov., isolated from sandy soil of mangrove forest.</title>
        <authorList>
            <person name="Ge X."/>
            <person name="Huang R."/>
            <person name="Liu W."/>
        </authorList>
    </citation>
    <scope>NUCLEOTIDE SEQUENCE [LARGE SCALE GENOMIC DNA]</scope>
    <source>
        <strain evidence="4 5">N2-46</strain>
    </source>
</reference>
<comment type="caution">
    <text evidence="4">The sequence shown here is derived from an EMBL/GenBank/DDBJ whole genome shotgun (WGS) entry which is preliminary data.</text>
</comment>
<feature type="domain" description="Lipid/polyisoprenoid-binding YceI-like" evidence="3">
    <location>
        <begin position="11"/>
        <end position="180"/>
    </location>
</feature>
<feature type="region of interest" description="Disordered" evidence="2">
    <location>
        <begin position="210"/>
        <end position="298"/>
    </location>
</feature>